<proteinExistence type="predicted"/>
<dbReference type="InterPro" id="IPR003599">
    <property type="entry name" value="Ig_sub"/>
</dbReference>
<dbReference type="Gene3D" id="2.60.40.10">
    <property type="entry name" value="Immunoglobulins"/>
    <property type="match status" value="1"/>
</dbReference>
<evidence type="ECO:0000313" key="3">
    <source>
        <dbReference type="Proteomes" id="UP001482620"/>
    </source>
</evidence>
<name>A0ABV0TDA7_9TELE</name>
<dbReference type="Pfam" id="PF11465">
    <property type="entry name" value="Receptor_2B4"/>
    <property type="match status" value="1"/>
</dbReference>
<reference evidence="2 3" key="1">
    <citation type="submission" date="2021-06" db="EMBL/GenBank/DDBJ databases">
        <authorList>
            <person name="Palmer J.M."/>
        </authorList>
    </citation>
    <scope>NUCLEOTIDE SEQUENCE [LARGE SCALE GENOMIC DNA]</scope>
    <source>
        <strain evidence="3">if_2019</strain>
        <tissue evidence="2">Muscle</tissue>
    </source>
</reference>
<accession>A0ABV0TDA7</accession>
<comment type="caution">
    <text evidence="2">The sequence shown here is derived from an EMBL/GenBank/DDBJ whole genome shotgun (WGS) entry which is preliminary data.</text>
</comment>
<dbReference type="InterPro" id="IPR024303">
    <property type="entry name" value="NK_rcpt_2B4_Ig_dom"/>
</dbReference>
<dbReference type="EMBL" id="JAHRIQ010029075">
    <property type="protein sequence ID" value="MEQ2230884.1"/>
    <property type="molecule type" value="Genomic_DNA"/>
</dbReference>
<dbReference type="SMART" id="SM00409">
    <property type="entry name" value="IG"/>
    <property type="match status" value="1"/>
</dbReference>
<feature type="domain" description="Immunoglobulin" evidence="1">
    <location>
        <begin position="10"/>
        <end position="107"/>
    </location>
</feature>
<gene>
    <name evidence="2" type="ORF">ILYODFUR_033847</name>
</gene>
<evidence type="ECO:0000313" key="2">
    <source>
        <dbReference type="EMBL" id="MEQ2230884.1"/>
    </source>
</evidence>
<dbReference type="InterPro" id="IPR013783">
    <property type="entry name" value="Ig-like_fold"/>
</dbReference>
<evidence type="ECO:0000259" key="1">
    <source>
        <dbReference type="SMART" id="SM00409"/>
    </source>
</evidence>
<keyword evidence="3" id="KW-1185">Reference proteome</keyword>
<dbReference type="Proteomes" id="UP001482620">
    <property type="component" value="Unassembled WGS sequence"/>
</dbReference>
<organism evidence="2 3">
    <name type="scientific">Ilyodon furcidens</name>
    <name type="common">goldbreast splitfin</name>
    <dbReference type="NCBI Taxonomy" id="33524"/>
    <lineage>
        <taxon>Eukaryota</taxon>
        <taxon>Metazoa</taxon>
        <taxon>Chordata</taxon>
        <taxon>Craniata</taxon>
        <taxon>Vertebrata</taxon>
        <taxon>Euteleostomi</taxon>
        <taxon>Actinopterygii</taxon>
        <taxon>Neopterygii</taxon>
        <taxon>Teleostei</taxon>
        <taxon>Neoteleostei</taxon>
        <taxon>Acanthomorphata</taxon>
        <taxon>Ovalentaria</taxon>
        <taxon>Atherinomorphae</taxon>
        <taxon>Cyprinodontiformes</taxon>
        <taxon>Goodeidae</taxon>
        <taxon>Ilyodon</taxon>
    </lineage>
</organism>
<dbReference type="SUPFAM" id="SSF48726">
    <property type="entry name" value="Immunoglobulin"/>
    <property type="match status" value="1"/>
</dbReference>
<protein>
    <recommendedName>
        <fullName evidence="1">Immunoglobulin domain-containing protein</fullName>
    </recommendedName>
</protein>
<sequence length="136" mass="14821">MQTSRQRDGSDPLSVAPGSDLLLDVNKTAVGTEDDFFWRFNNIDNIVKYNNGGHPIVSPKYKDRAEFFAQNYSLLLRNVQHSDSGNYKAVANGEKRRIIAGYPVIVQVPNTTGASSGVVLVLLACVIATISAPHIC</sequence>
<dbReference type="InterPro" id="IPR036179">
    <property type="entry name" value="Ig-like_dom_sf"/>
</dbReference>